<reference evidence="2" key="1">
    <citation type="journal article" date="2014" name="Int. J. Syst. Evol. Microbiol.">
        <title>Complete genome sequence of Corynebacterium casei LMG S-19264T (=DSM 44701T), isolated from a smear-ripened cheese.</title>
        <authorList>
            <consortium name="US DOE Joint Genome Institute (JGI-PGF)"/>
            <person name="Walter F."/>
            <person name="Albersmeier A."/>
            <person name="Kalinowski J."/>
            <person name="Ruckert C."/>
        </authorList>
    </citation>
    <scope>NUCLEOTIDE SEQUENCE</scope>
    <source>
        <strain evidence="2">JCM 13064</strain>
    </source>
</reference>
<name>A0A917VDE0_9ACTN</name>
<feature type="transmembrane region" description="Helical" evidence="1">
    <location>
        <begin position="202"/>
        <end position="225"/>
    </location>
</feature>
<feature type="transmembrane region" description="Helical" evidence="1">
    <location>
        <begin position="95"/>
        <end position="123"/>
    </location>
</feature>
<reference evidence="2" key="2">
    <citation type="submission" date="2020-09" db="EMBL/GenBank/DDBJ databases">
        <authorList>
            <person name="Sun Q."/>
            <person name="Ohkuma M."/>
        </authorList>
    </citation>
    <scope>NUCLEOTIDE SEQUENCE</scope>
    <source>
        <strain evidence="2">JCM 13064</strain>
    </source>
</reference>
<organism evidence="2 3">
    <name type="scientific">Sphaerisporangium melleum</name>
    <dbReference type="NCBI Taxonomy" id="321316"/>
    <lineage>
        <taxon>Bacteria</taxon>
        <taxon>Bacillati</taxon>
        <taxon>Actinomycetota</taxon>
        <taxon>Actinomycetes</taxon>
        <taxon>Streptosporangiales</taxon>
        <taxon>Streptosporangiaceae</taxon>
        <taxon>Sphaerisporangium</taxon>
    </lineage>
</organism>
<evidence type="ECO:0000313" key="2">
    <source>
        <dbReference type="EMBL" id="GGK65176.1"/>
    </source>
</evidence>
<keyword evidence="1" id="KW-1133">Transmembrane helix</keyword>
<evidence type="ECO:0000256" key="1">
    <source>
        <dbReference type="SAM" id="Phobius"/>
    </source>
</evidence>
<keyword evidence="1" id="KW-0472">Membrane</keyword>
<feature type="transmembrane region" description="Helical" evidence="1">
    <location>
        <begin position="143"/>
        <end position="165"/>
    </location>
</feature>
<dbReference type="Proteomes" id="UP000645217">
    <property type="component" value="Unassembled WGS sequence"/>
</dbReference>
<dbReference type="AlphaFoldDB" id="A0A917VDE0"/>
<dbReference type="RefSeq" id="WP_189161294.1">
    <property type="nucleotide sequence ID" value="NZ_BMNT01000002.1"/>
</dbReference>
<gene>
    <name evidence="2" type="ORF">GCM10007964_05270</name>
</gene>
<evidence type="ECO:0000313" key="3">
    <source>
        <dbReference type="Proteomes" id="UP000645217"/>
    </source>
</evidence>
<keyword evidence="1" id="KW-0812">Transmembrane</keyword>
<proteinExistence type="predicted"/>
<keyword evidence="3" id="KW-1185">Reference proteome</keyword>
<feature type="transmembrane region" description="Helical" evidence="1">
    <location>
        <begin position="177"/>
        <end position="196"/>
    </location>
</feature>
<dbReference type="EMBL" id="BMNT01000002">
    <property type="protein sequence ID" value="GGK65176.1"/>
    <property type="molecule type" value="Genomic_DNA"/>
</dbReference>
<feature type="transmembrane region" description="Helical" evidence="1">
    <location>
        <begin position="66"/>
        <end position="83"/>
    </location>
</feature>
<feature type="transmembrane region" description="Helical" evidence="1">
    <location>
        <begin position="16"/>
        <end position="36"/>
    </location>
</feature>
<sequence>MSEAPPSGGSGETGTSLVWGALLPAIPLIVGCVQLWVAARGQISVAITLVQYANITSMTFSVALDLLPWAVLAWLLVMAVTAGTGRRAPVHSTGLVLLAACYALLLLPMYAAWASPAAAMLLLGPAVRGAPLPVPLPSRGPAVVRAAGGAVRALPVAALAAAGLADLHALRYPVAPVTGAVLCGAALAAVALAGRIGTPPRAAAAFAAVAGVALMALSVPGIAWLPNERVGIGSPSTWVEPQEARVLALSDGWAVLFHTDGRVQHVRTDRIQYRVTCNDAGPATRLSASASIAGRVISLTAGPPPESPLCRTRKR</sequence>
<protein>
    <submittedName>
        <fullName evidence="2">Uncharacterized protein</fullName>
    </submittedName>
</protein>
<comment type="caution">
    <text evidence="2">The sequence shown here is derived from an EMBL/GenBank/DDBJ whole genome shotgun (WGS) entry which is preliminary data.</text>
</comment>
<accession>A0A917VDE0</accession>